<evidence type="ECO:0000259" key="2">
    <source>
        <dbReference type="Pfam" id="PF13739"/>
    </source>
</evidence>
<dbReference type="Proteomes" id="UP001596500">
    <property type="component" value="Unassembled WGS sequence"/>
</dbReference>
<dbReference type="Gene3D" id="3.90.640.20">
    <property type="entry name" value="Heat-shock cognate protein, ATPase"/>
    <property type="match status" value="1"/>
</dbReference>
<dbReference type="Pfam" id="PF13739">
    <property type="entry name" value="PdaC"/>
    <property type="match status" value="1"/>
</dbReference>
<reference evidence="4" key="1">
    <citation type="journal article" date="2019" name="Int. J. Syst. Evol. Microbiol.">
        <title>The Global Catalogue of Microorganisms (GCM) 10K type strain sequencing project: providing services to taxonomists for standard genome sequencing and annotation.</title>
        <authorList>
            <consortium name="The Broad Institute Genomics Platform"/>
            <consortium name="The Broad Institute Genome Sequencing Center for Infectious Disease"/>
            <person name="Wu L."/>
            <person name="Ma J."/>
        </authorList>
    </citation>
    <scope>NUCLEOTIDE SEQUENCE [LARGE SCALE GENOMIC DNA]</scope>
    <source>
        <strain evidence="4">CGMCC 1.12942</strain>
    </source>
</reference>
<dbReference type="InterPro" id="IPR025303">
    <property type="entry name" value="PdaC"/>
</dbReference>
<name>A0ABW2RIA3_9BACL</name>
<evidence type="ECO:0000259" key="1">
    <source>
        <dbReference type="Pfam" id="PF11738"/>
    </source>
</evidence>
<feature type="domain" description="DUF3298" evidence="1">
    <location>
        <begin position="114"/>
        <end position="182"/>
    </location>
</feature>
<dbReference type="RefSeq" id="WP_379864057.1">
    <property type="nucleotide sequence ID" value="NZ_JBHTBW010000019.1"/>
</dbReference>
<dbReference type="Pfam" id="PF11738">
    <property type="entry name" value="DUF3298"/>
    <property type="match status" value="1"/>
</dbReference>
<evidence type="ECO:0000313" key="3">
    <source>
        <dbReference type="EMBL" id="MFC7440772.1"/>
    </source>
</evidence>
<sequence length="201" mass="22982">MNPPPVLIQSFSYSPRPGIVIHYPVLGGTMRPQVRQHINLILLHTVQRLAQDQGLQQRELVEMSGWFEVKTNERNLLSLSLFNYAFSGGAHGLTVQKSLTFDIQTGQRFTLRQLFKPNSNEVEVLSRLVRGQITQRNIPVVTPFTQIQPEQDFYLADKALVLYFQLYDLAPYVYGFPYFPISIYDLTSILDEQGPLGKLLP</sequence>
<comment type="caution">
    <text evidence="3">The sequence shown here is derived from an EMBL/GenBank/DDBJ whole genome shotgun (WGS) entry which is preliminary data.</text>
</comment>
<organism evidence="3 4">
    <name type="scientific">Laceyella putida</name>
    <dbReference type="NCBI Taxonomy" id="110101"/>
    <lineage>
        <taxon>Bacteria</taxon>
        <taxon>Bacillati</taxon>
        <taxon>Bacillota</taxon>
        <taxon>Bacilli</taxon>
        <taxon>Bacillales</taxon>
        <taxon>Thermoactinomycetaceae</taxon>
        <taxon>Laceyella</taxon>
    </lineage>
</organism>
<keyword evidence="4" id="KW-1185">Reference proteome</keyword>
<dbReference type="Gene3D" id="3.30.565.40">
    <property type="entry name" value="Fervidobacterium nodosum Rt17-B1 like"/>
    <property type="match status" value="1"/>
</dbReference>
<dbReference type="EMBL" id="JBHTBW010000019">
    <property type="protein sequence ID" value="MFC7440772.1"/>
    <property type="molecule type" value="Genomic_DNA"/>
</dbReference>
<dbReference type="InterPro" id="IPR037126">
    <property type="entry name" value="PdaC/RsiV-like_sf"/>
</dbReference>
<evidence type="ECO:0000313" key="4">
    <source>
        <dbReference type="Proteomes" id="UP001596500"/>
    </source>
</evidence>
<protein>
    <submittedName>
        <fullName evidence="3">DUF3298 domain-containing protein</fullName>
    </submittedName>
</protein>
<feature type="domain" description="Deacetylase PdaC" evidence="2">
    <location>
        <begin position="20"/>
        <end position="94"/>
    </location>
</feature>
<accession>A0ABW2RIA3</accession>
<proteinExistence type="predicted"/>
<gene>
    <name evidence="3" type="ORF">ACFQNG_06365</name>
</gene>
<dbReference type="InterPro" id="IPR021729">
    <property type="entry name" value="DUF3298"/>
</dbReference>